<dbReference type="InterPro" id="IPR029050">
    <property type="entry name" value="Immunoprotect_excell_Ig-like"/>
</dbReference>
<evidence type="ECO:0000256" key="2">
    <source>
        <dbReference type="SAM" id="MobiDB-lite"/>
    </source>
</evidence>
<evidence type="ECO:0000256" key="1">
    <source>
        <dbReference type="ARBA" id="ARBA00022729"/>
    </source>
</evidence>
<name>A0A1N7EMF5_9EURY</name>
<dbReference type="AlphaFoldDB" id="A0A1N7EMF5"/>
<feature type="compositionally biased region" description="Low complexity" evidence="2">
    <location>
        <begin position="50"/>
        <end position="76"/>
    </location>
</feature>
<proteinExistence type="predicted"/>
<accession>A0A1N7EMF5</accession>
<feature type="region of interest" description="Disordered" evidence="2">
    <location>
        <begin position="50"/>
        <end position="87"/>
    </location>
</feature>
<gene>
    <name evidence="4" type="ORF">SAMN05421858_4401</name>
</gene>
<keyword evidence="1" id="KW-0732">Signal</keyword>
<dbReference type="InterPro" id="IPR029051">
    <property type="entry name" value="DUF4352"/>
</dbReference>
<dbReference type="EMBL" id="FTNO01000006">
    <property type="protein sequence ID" value="SIR89244.1"/>
    <property type="molecule type" value="Genomic_DNA"/>
</dbReference>
<evidence type="ECO:0000313" key="5">
    <source>
        <dbReference type="Proteomes" id="UP000186914"/>
    </source>
</evidence>
<reference evidence="5" key="1">
    <citation type="submission" date="2017-01" db="EMBL/GenBank/DDBJ databases">
        <authorList>
            <person name="Varghese N."/>
            <person name="Submissions S."/>
        </authorList>
    </citation>
    <scope>NUCLEOTIDE SEQUENCE [LARGE SCALE GENOMIC DNA]</scope>
    <source>
        <strain evidence="5">CGMCC 1.7737</strain>
    </source>
</reference>
<keyword evidence="5" id="KW-1185">Reference proteome</keyword>
<sequence>MSLVDYPMNHRTHTRGIALILVAIMVVFAGCSGDTTADADTATTTLGETTTTAQAEEMESTTSTTVTQTTTNQEQTTKSETKDPSSLAFGDAYTASNGMQVTVDELEFVDSYGEGWDKQEPTSGKKFLFVTITAENTGDKPAYSPDDMSVVALAGNQQFNSEIYWLDDGKAYEWAELQPGIVESGILVFQVDEDLTIDDIDIVWSEQYYTFDEDAYGRWS</sequence>
<dbReference type="Gene3D" id="2.60.40.1240">
    <property type="match status" value="1"/>
</dbReference>
<organism evidence="4 5">
    <name type="scientific">Haladaptatus litoreus</name>
    <dbReference type="NCBI Taxonomy" id="553468"/>
    <lineage>
        <taxon>Archaea</taxon>
        <taxon>Methanobacteriati</taxon>
        <taxon>Methanobacteriota</taxon>
        <taxon>Stenosarchaea group</taxon>
        <taxon>Halobacteria</taxon>
        <taxon>Halobacteriales</taxon>
        <taxon>Haladaptataceae</taxon>
        <taxon>Haladaptatus</taxon>
    </lineage>
</organism>
<dbReference type="RefSeq" id="WP_076432628.1">
    <property type="nucleotide sequence ID" value="NZ_FTNO01000006.1"/>
</dbReference>
<dbReference type="Pfam" id="PF11611">
    <property type="entry name" value="DUF4352"/>
    <property type="match status" value="1"/>
</dbReference>
<evidence type="ECO:0000259" key="3">
    <source>
        <dbReference type="Pfam" id="PF11611"/>
    </source>
</evidence>
<dbReference type="Proteomes" id="UP000186914">
    <property type="component" value="Unassembled WGS sequence"/>
</dbReference>
<protein>
    <recommendedName>
        <fullName evidence="3">DUF4352 domain-containing protein</fullName>
    </recommendedName>
</protein>
<evidence type="ECO:0000313" key="4">
    <source>
        <dbReference type="EMBL" id="SIR89244.1"/>
    </source>
</evidence>
<feature type="domain" description="DUF4352" evidence="3">
    <location>
        <begin position="97"/>
        <end position="194"/>
    </location>
</feature>